<dbReference type="eggNOG" id="COG0860">
    <property type="taxonomic scope" value="Bacteria"/>
</dbReference>
<dbReference type="SMART" id="SM00646">
    <property type="entry name" value="Ami_3"/>
    <property type="match status" value="1"/>
</dbReference>
<dbReference type="PANTHER" id="PTHR30404:SF0">
    <property type="entry name" value="N-ACETYLMURAMOYL-L-ALANINE AMIDASE AMIC"/>
    <property type="match status" value="1"/>
</dbReference>
<dbReference type="InterPro" id="IPR036365">
    <property type="entry name" value="PGBD-like_sf"/>
</dbReference>
<sequence>MVFLRRGDIGPEVVAVRAILEELGFLRSSNGSPDQGAAHDGLTPDASGQEARVEALFDAELDLAVRAFQQHRGMLVDGIIGPATSQCLREASFRLGARVTSYQPSAPMVGDDVADLQARLHDLGFYMGLVDGYFGPKTHNGLMSYQREFGLTPDGICGPATLRSLNFLGSRVTGGSAHELHERELMRLSGPRLEGKRIVIDPGCGADKPGLVVMGAHGPTSEADVLWDLATRLEGRMVATGMEAGFSRSHAHSPTDEERAQTANSYGADIVLALRCATHESPMANGVACFYFGNSLGYDSAVGKQLAELIQRELVARTPLRDCRTHGRTWPILRTTRMPSVQINIGYLSNPADRAFLSEPSGRDIIAEGILVAVKRLYLLGRGDSPTGSLTFEDLLLHEQRA</sequence>
<dbReference type="RefSeq" id="WP_013136965.1">
    <property type="nucleotide sequence ID" value="NC_014168.1"/>
</dbReference>
<dbReference type="eggNOG" id="COG3409">
    <property type="taxonomic scope" value="Bacteria"/>
</dbReference>
<feature type="domain" description="MurNAc-LAA" evidence="2">
    <location>
        <begin position="260"/>
        <end position="375"/>
    </location>
</feature>
<dbReference type="KEGG" id="srt:Srot_0016"/>
<dbReference type="Pfam" id="PF01471">
    <property type="entry name" value="PG_binding_1"/>
    <property type="match status" value="2"/>
</dbReference>
<evidence type="ECO:0000256" key="1">
    <source>
        <dbReference type="ARBA" id="ARBA00022801"/>
    </source>
</evidence>
<dbReference type="Gene3D" id="1.10.101.10">
    <property type="entry name" value="PGBD-like superfamily/PGBD"/>
    <property type="match status" value="2"/>
</dbReference>
<dbReference type="InterPro" id="IPR002477">
    <property type="entry name" value="Peptidoglycan-bd-like"/>
</dbReference>
<dbReference type="EMBL" id="CP001958">
    <property type="protein sequence ID" value="ADG96509.1"/>
    <property type="molecule type" value="Genomic_DNA"/>
</dbReference>
<proteinExistence type="predicted"/>
<dbReference type="Pfam" id="PF01520">
    <property type="entry name" value="Amidase_3"/>
    <property type="match status" value="1"/>
</dbReference>
<keyword evidence="4" id="KW-1185">Reference proteome</keyword>
<evidence type="ECO:0000259" key="2">
    <source>
        <dbReference type="SMART" id="SM00646"/>
    </source>
</evidence>
<protein>
    <submittedName>
        <fullName evidence="3">Cell wall hydrolase/autolysin</fullName>
    </submittedName>
</protein>
<reference evidence="3 4" key="1">
    <citation type="journal article" date="2010" name="Stand. Genomic Sci.">
        <title>Complete genome sequence of Segniliparus rotundus type strain (CDC 1076).</title>
        <authorList>
            <person name="Sikorski J."/>
            <person name="Lapidus A."/>
            <person name="Copeland A."/>
            <person name="Misra M."/>
            <person name="Glavina Del Rio T."/>
            <person name="Nolan M."/>
            <person name="Lucas S."/>
            <person name="Chen F."/>
            <person name="Tice H."/>
            <person name="Cheng J.F."/>
            <person name="Jando M."/>
            <person name="Schneider S."/>
            <person name="Bruce D."/>
            <person name="Goodwin L."/>
            <person name="Pitluck S."/>
            <person name="Liolios K."/>
            <person name="Mikhailova N."/>
            <person name="Pati A."/>
            <person name="Ivanova N."/>
            <person name="Mavromatis K."/>
            <person name="Chen A."/>
            <person name="Palaniappan K."/>
            <person name="Chertkov O."/>
            <person name="Land M."/>
            <person name="Hauser L."/>
            <person name="Chang Y.J."/>
            <person name="Jeffries C.D."/>
            <person name="Brettin T."/>
            <person name="Detter J.C."/>
            <person name="Han C."/>
            <person name="Rohde M."/>
            <person name="Goker M."/>
            <person name="Bristow J."/>
            <person name="Eisen J.A."/>
            <person name="Markowitz V."/>
            <person name="Hugenholtz P."/>
            <person name="Kyrpides N.C."/>
            <person name="Klenk H.P."/>
        </authorList>
    </citation>
    <scope>NUCLEOTIDE SEQUENCE [LARGE SCALE GENOMIC DNA]</scope>
    <source>
        <strain evidence="4">ATCC BAA-972 / CDC 1076 / CIP 108378 / DSM 44985 / JCM 13578</strain>
    </source>
</reference>
<dbReference type="HOGENOM" id="CLU_049583_0_0_11"/>
<name>D6Z9I2_SEGRD</name>
<evidence type="ECO:0000313" key="4">
    <source>
        <dbReference type="Proteomes" id="UP000002247"/>
    </source>
</evidence>
<dbReference type="OrthoDB" id="9810670at2"/>
<dbReference type="GO" id="GO:0009253">
    <property type="term" value="P:peptidoglycan catabolic process"/>
    <property type="evidence" value="ECO:0007669"/>
    <property type="project" value="InterPro"/>
</dbReference>
<evidence type="ECO:0000313" key="3">
    <source>
        <dbReference type="EMBL" id="ADG96509.1"/>
    </source>
</evidence>
<dbReference type="SUPFAM" id="SSF47090">
    <property type="entry name" value="PGBD-like"/>
    <property type="match status" value="2"/>
</dbReference>
<dbReference type="CDD" id="cd02696">
    <property type="entry name" value="MurNAc-LAA"/>
    <property type="match status" value="1"/>
</dbReference>
<dbReference type="STRING" id="640132.Srot_0016"/>
<dbReference type="Proteomes" id="UP000002247">
    <property type="component" value="Chromosome"/>
</dbReference>
<keyword evidence="1 3" id="KW-0378">Hydrolase</keyword>
<dbReference type="GO" id="GO:0030288">
    <property type="term" value="C:outer membrane-bounded periplasmic space"/>
    <property type="evidence" value="ECO:0007669"/>
    <property type="project" value="TreeGrafter"/>
</dbReference>
<dbReference type="InterPro" id="IPR036366">
    <property type="entry name" value="PGBDSf"/>
</dbReference>
<dbReference type="SUPFAM" id="SSF53187">
    <property type="entry name" value="Zn-dependent exopeptidases"/>
    <property type="match status" value="1"/>
</dbReference>
<organism evidence="3 4">
    <name type="scientific">Segniliparus rotundus (strain ATCC BAA-972 / CDC 1076 / CIP 108378 / DSM 44985 / JCM 13578)</name>
    <dbReference type="NCBI Taxonomy" id="640132"/>
    <lineage>
        <taxon>Bacteria</taxon>
        <taxon>Bacillati</taxon>
        <taxon>Actinomycetota</taxon>
        <taxon>Actinomycetes</taxon>
        <taxon>Mycobacteriales</taxon>
        <taxon>Segniliparaceae</taxon>
        <taxon>Segniliparus</taxon>
    </lineage>
</organism>
<dbReference type="AlphaFoldDB" id="D6Z9I2"/>
<dbReference type="Gene3D" id="3.40.630.40">
    <property type="entry name" value="Zn-dependent exopeptidases"/>
    <property type="match status" value="1"/>
</dbReference>
<gene>
    <name evidence="3" type="ordered locus">Srot_0016</name>
</gene>
<accession>D6Z9I2</accession>
<dbReference type="GO" id="GO:0008745">
    <property type="term" value="F:N-acetylmuramoyl-L-alanine amidase activity"/>
    <property type="evidence" value="ECO:0007669"/>
    <property type="project" value="InterPro"/>
</dbReference>
<dbReference type="InterPro" id="IPR002508">
    <property type="entry name" value="MurNAc-LAA_cat"/>
</dbReference>
<dbReference type="InterPro" id="IPR050695">
    <property type="entry name" value="N-acetylmuramoyl_amidase_3"/>
</dbReference>
<dbReference type="PANTHER" id="PTHR30404">
    <property type="entry name" value="N-ACETYLMURAMOYL-L-ALANINE AMIDASE"/>
    <property type="match status" value="1"/>
</dbReference>